<proteinExistence type="predicted"/>
<accession>A0A4U5NV73</accession>
<dbReference type="AlphaFoldDB" id="A0A4U5NV73"/>
<evidence type="ECO:0000313" key="3">
    <source>
        <dbReference type="Proteomes" id="UP000298663"/>
    </source>
</evidence>
<dbReference type="EMBL" id="AZBU02000003">
    <property type="protein sequence ID" value="TKR87439.1"/>
    <property type="molecule type" value="Genomic_DNA"/>
</dbReference>
<evidence type="ECO:0000256" key="1">
    <source>
        <dbReference type="SAM" id="SignalP"/>
    </source>
</evidence>
<protein>
    <submittedName>
        <fullName evidence="2">Uncharacterized protein</fullName>
    </submittedName>
</protein>
<sequence>MFREAVLLALLLSADALICHIYEQDLEGDSIDVDKNPLGVILATDCEQCAALKAEGKVKFGCVKDGYTSQLLGINKKPECPPGPYGSYNVMSNEEIYCCKGEFCYDRLRNQFSKSKSSRENYKCPVYRLLLNTDGSLSNKDLNDNAKFTRETCALCSTQKDSTGIEFQCTEHGQVDKTCSSKDTFPGGALACDSSRKDCCCKYASFSPSWLPSRPISDIRQSQLDKFFS</sequence>
<dbReference type="OrthoDB" id="5824009at2759"/>
<keyword evidence="3" id="KW-1185">Reference proteome</keyword>
<feature type="chain" id="PRO_5020346678" evidence="1">
    <location>
        <begin position="17"/>
        <end position="229"/>
    </location>
</feature>
<evidence type="ECO:0000313" key="2">
    <source>
        <dbReference type="EMBL" id="TKR87439.1"/>
    </source>
</evidence>
<dbReference type="Proteomes" id="UP000298663">
    <property type="component" value="Unassembled WGS sequence"/>
</dbReference>
<reference evidence="2 3" key="2">
    <citation type="journal article" date="2019" name="G3 (Bethesda)">
        <title>Hybrid Assembly of the Genome of the Entomopathogenic Nematode Steinernema carpocapsae Identifies the X-Chromosome.</title>
        <authorList>
            <person name="Serra L."/>
            <person name="Macchietto M."/>
            <person name="Macias-Munoz A."/>
            <person name="McGill C.J."/>
            <person name="Rodriguez I.M."/>
            <person name="Rodriguez B."/>
            <person name="Murad R."/>
            <person name="Mortazavi A."/>
        </authorList>
    </citation>
    <scope>NUCLEOTIDE SEQUENCE [LARGE SCALE GENOMIC DNA]</scope>
    <source>
        <strain evidence="2 3">ALL</strain>
    </source>
</reference>
<reference evidence="2 3" key="1">
    <citation type="journal article" date="2015" name="Genome Biol.">
        <title>Comparative genomics of Steinernema reveals deeply conserved gene regulatory networks.</title>
        <authorList>
            <person name="Dillman A.R."/>
            <person name="Macchietto M."/>
            <person name="Porter C.F."/>
            <person name="Rogers A."/>
            <person name="Williams B."/>
            <person name="Antoshechkin I."/>
            <person name="Lee M.M."/>
            <person name="Goodwin Z."/>
            <person name="Lu X."/>
            <person name="Lewis E.E."/>
            <person name="Goodrich-Blair H."/>
            <person name="Stock S.P."/>
            <person name="Adams B.J."/>
            <person name="Sternberg P.W."/>
            <person name="Mortazavi A."/>
        </authorList>
    </citation>
    <scope>NUCLEOTIDE SEQUENCE [LARGE SCALE GENOMIC DNA]</scope>
    <source>
        <strain evidence="2 3">ALL</strain>
    </source>
</reference>
<comment type="caution">
    <text evidence="2">The sequence shown here is derived from an EMBL/GenBank/DDBJ whole genome shotgun (WGS) entry which is preliminary data.</text>
</comment>
<organism evidence="2 3">
    <name type="scientific">Steinernema carpocapsae</name>
    <name type="common">Entomopathogenic nematode</name>
    <dbReference type="NCBI Taxonomy" id="34508"/>
    <lineage>
        <taxon>Eukaryota</taxon>
        <taxon>Metazoa</taxon>
        <taxon>Ecdysozoa</taxon>
        <taxon>Nematoda</taxon>
        <taxon>Chromadorea</taxon>
        <taxon>Rhabditida</taxon>
        <taxon>Tylenchina</taxon>
        <taxon>Panagrolaimomorpha</taxon>
        <taxon>Strongyloidoidea</taxon>
        <taxon>Steinernematidae</taxon>
        <taxon>Steinernema</taxon>
    </lineage>
</organism>
<feature type="signal peptide" evidence="1">
    <location>
        <begin position="1"/>
        <end position="16"/>
    </location>
</feature>
<name>A0A4U5NV73_STECR</name>
<gene>
    <name evidence="2" type="ORF">L596_011837</name>
</gene>
<keyword evidence="1" id="KW-0732">Signal</keyword>